<dbReference type="AlphaFoldDB" id="A0A9D1CRQ3"/>
<organism evidence="2 3">
    <name type="scientific">Candidatus Onthenecus intestinigallinarum</name>
    <dbReference type="NCBI Taxonomy" id="2840875"/>
    <lineage>
        <taxon>Bacteria</taxon>
        <taxon>Bacillati</taxon>
        <taxon>Bacillota</taxon>
        <taxon>Clostridia</taxon>
        <taxon>Eubacteriales</taxon>
        <taxon>Candidatus Onthenecus</taxon>
    </lineage>
</organism>
<proteinExistence type="predicted"/>
<feature type="transmembrane region" description="Helical" evidence="1">
    <location>
        <begin position="12"/>
        <end position="31"/>
    </location>
</feature>
<evidence type="ECO:0000256" key="1">
    <source>
        <dbReference type="SAM" id="Phobius"/>
    </source>
</evidence>
<keyword evidence="1" id="KW-0812">Transmembrane</keyword>
<sequence length="164" mass="17899">MFQEKIEPARISGARFVGIVALVILLLALALQASRALTALTGVGAFDALFLLCAVATVFWLMRGTVVGYVYTLREDGALLLQRDYGSRINALLEVRAGRVLEVLPYAKGTDLRAAYGAVPRFCPARRATHVLVYAQEGKRRAVVFAPSQELLERIGEARRHAAS</sequence>
<keyword evidence="1" id="KW-0472">Membrane</keyword>
<reference evidence="2" key="1">
    <citation type="submission" date="2020-10" db="EMBL/GenBank/DDBJ databases">
        <authorList>
            <person name="Gilroy R."/>
        </authorList>
    </citation>
    <scope>NUCLEOTIDE SEQUENCE</scope>
    <source>
        <strain evidence="2">ChiSxjej2B14-6234</strain>
    </source>
</reference>
<dbReference type="Proteomes" id="UP000886887">
    <property type="component" value="Unassembled WGS sequence"/>
</dbReference>
<accession>A0A9D1CRQ3</accession>
<comment type="caution">
    <text evidence="2">The sequence shown here is derived from an EMBL/GenBank/DDBJ whole genome shotgun (WGS) entry which is preliminary data.</text>
</comment>
<gene>
    <name evidence="2" type="ORF">IAB73_11330</name>
</gene>
<evidence type="ECO:0000313" key="3">
    <source>
        <dbReference type="Proteomes" id="UP000886887"/>
    </source>
</evidence>
<name>A0A9D1CRQ3_9FIRM</name>
<evidence type="ECO:0000313" key="2">
    <source>
        <dbReference type="EMBL" id="HIQ72787.1"/>
    </source>
</evidence>
<dbReference type="EMBL" id="DVFJ01000038">
    <property type="protein sequence ID" value="HIQ72787.1"/>
    <property type="molecule type" value="Genomic_DNA"/>
</dbReference>
<keyword evidence="1" id="KW-1133">Transmembrane helix</keyword>
<reference evidence="2" key="2">
    <citation type="journal article" date="2021" name="PeerJ">
        <title>Extensive microbial diversity within the chicken gut microbiome revealed by metagenomics and culture.</title>
        <authorList>
            <person name="Gilroy R."/>
            <person name="Ravi A."/>
            <person name="Getino M."/>
            <person name="Pursley I."/>
            <person name="Horton D.L."/>
            <person name="Alikhan N.F."/>
            <person name="Baker D."/>
            <person name="Gharbi K."/>
            <person name="Hall N."/>
            <person name="Watson M."/>
            <person name="Adriaenssens E.M."/>
            <person name="Foster-Nyarko E."/>
            <person name="Jarju S."/>
            <person name="Secka A."/>
            <person name="Antonio M."/>
            <person name="Oren A."/>
            <person name="Chaudhuri R.R."/>
            <person name="La Ragione R."/>
            <person name="Hildebrand F."/>
            <person name="Pallen M.J."/>
        </authorList>
    </citation>
    <scope>NUCLEOTIDE SEQUENCE</scope>
    <source>
        <strain evidence="2">ChiSxjej2B14-6234</strain>
    </source>
</reference>
<feature type="transmembrane region" description="Helical" evidence="1">
    <location>
        <begin position="37"/>
        <end position="61"/>
    </location>
</feature>
<protein>
    <submittedName>
        <fullName evidence="2">Uncharacterized protein</fullName>
    </submittedName>
</protein>